<dbReference type="AlphaFoldDB" id="A0A2P4Y222"/>
<evidence type="ECO:0000313" key="3">
    <source>
        <dbReference type="Proteomes" id="UP000237271"/>
    </source>
</evidence>
<sequence length="90" mass="9975">MLVVVAIIFICCEGVFAVEQLLTIRNAHQPTSSNKRLLRKHIVSDDYTKAGEGKFGKEDRVSPRIFSDKFLSKAATTTSPGQSLYLACQK</sequence>
<protein>
    <recommendedName>
        <fullName evidence="4">RxLR effector</fullName>
    </recommendedName>
</protein>
<dbReference type="EMBL" id="NCKW01006398">
    <property type="protein sequence ID" value="POM71864.1"/>
    <property type="molecule type" value="Genomic_DNA"/>
</dbReference>
<comment type="caution">
    <text evidence="2">The sequence shown here is derived from an EMBL/GenBank/DDBJ whole genome shotgun (WGS) entry which is preliminary data.</text>
</comment>
<organism evidence="2 3">
    <name type="scientific">Phytophthora palmivora</name>
    <dbReference type="NCBI Taxonomy" id="4796"/>
    <lineage>
        <taxon>Eukaryota</taxon>
        <taxon>Sar</taxon>
        <taxon>Stramenopiles</taxon>
        <taxon>Oomycota</taxon>
        <taxon>Peronosporomycetes</taxon>
        <taxon>Peronosporales</taxon>
        <taxon>Peronosporaceae</taxon>
        <taxon>Phytophthora</taxon>
    </lineage>
</organism>
<gene>
    <name evidence="2" type="ORF">PHPALM_11520</name>
</gene>
<feature type="chain" id="PRO_5015132011" description="RxLR effector" evidence="1">
    <location>
        <begin position="18"/>
        <end position="90"/>
    </location>
</feature>
<keyword evidence="1" id="KW-0732">Signal</keyword>
<proteinExistence type="predicted"/>
<evidence type="ECO:0000313" key="2">
    <source>
        <dbReference type="EMBL" id="POM71864.1"/>
    </source>
</evidence>
<dbReference type="Proteomes" id="UP000237271">
    <property type="component" value="Unassembled WGS sequence"/>
</dbReference>
<evidence type="ECO:0008006" key="4">
    <source>
        <dbReference type="Google" id="ProtNLM"/>
    </source>
</evidence>
<name>A0A2P4Y222_9STRA</name>
<feature type="signal peptide" evidence="1">
    <location>
        <begin position="1"/>
        <end position="17"/>
    </location>
</feature>
<evidence type="ECO:0000256" key="1">
    <source>
        <dbReference type="SAM" id="SignalP"/>
    </source>
</evidence>
<reference evidence="2 3" key="1">
    <citation type="journal article" date="2017" name="Genome Biol. Evol.">
        <title>Phytophthora megakarya and P. palmivora, closely related causal agents of cacao black pod rot, underwent increases in genome sizes and gene numbers by different mechanisms.</title>
        <authorList>
            <person name="Ali S.S."/>
            <person name="Shao J."/>
            <person name="Lary D.J."/>
            <person name="Kronmiller B."/>
            <person name="Shen D."/>
            <person name="Strem M.D."/>
            <person name="Amoako-Attah I."/>
            <person name="Akrofi A.Y."/>
            <person name="Begoude B.A."/>
            <person name="Ten Hoopen G.M."/>
            <person name="Coulibaly K."/>
            <person name="Kebe B.I."/>
            <person name="Melnick R.L."/>
            <person name="Guiltinan M.J."/>
            <person name="Tyler B.M."/>
            <person name="Meinhardt L.W."/>
            <person name="Bailey B.A."/>
        </authorList>
    </citation>
    <scope>NUCLEOTIDE SEQUENCE [LARGE SCALE GENOMIC DNA]</scope>
    <source>
        <strain evidence="3">sbr112.9</strain>
    </source>
</reference>
<accession>A0A2P4Y222</accession>
<keyword evidence="3" id="KW-1185">Reference proteome</keyword>